<dbReference type="AlphaFoldDB" id="A0A7R8VNL1"/>
<gene>
    <name evidence="2" type="ORF">TDIB3V08_LOCUS7818</name>
</gene>
<protein>
    <submittedName>
        <fullName evidence="2">Uncharacterized protein</fullName>
    </submittedName>
</protein>
<evidence type="ECO:0000313" key="2">
    <source>
        <dbReference type="EMBL" id="CAD7201623.1"/>
    </source>
</evidence>
<keyword evidence="1" id="KW-0472">Membrane</keyword>
<keyword evidence="1" id="KW-1133">Transmembrane helix</keyword>
<name>A0A7R8VNL1_TIMDO</name>
<organism evidence="2">
    <name type="scientific">Timema douglasi</name>
    <name type="common">Walking stick</name>
    <dbReference type="NCBI Taxonomy" id="61478"/>
    <lineage>
        <taxon>Eukaryota</taxon>
        <taxon>Metazoa</taxon>
        <taxon>Ecdysozoa</taxon>
        <taxon>Arthropoda</taxon>
        <taxon>Hexapoda</taxon>
        <taxon>Insecta</taxon>
        <taxon>Pterygota</taxon>
        <taxon>Neoptera</taxon>
        <taxon>Polyneoptera</taxon>
        <taxon>Phasmatodea</taxon>
        <taxon>Timematodea</taxon>
        <taxon>Timematoidea</taxon>
        <taxon>Timematidae</taxon>
        <taxon>Timema</taxon>
    </lineage>
</organism>
<proteinExistence type="predicted"/>
<accession>A0A7R8VNL1</accession>
<feature type="transmembrane region" description="Helical" evidence="1">
    <location>
        <begin position="20"/>
        <end position="43"/>
    </location>
</feature>
<reference evidence="2" key="1">
    <citation type="submission" date="2020-11" db="EMBL/GenBank/DDBJ databases">
        <authorList>
            <person name="Tran Van P."/>
        </authorList>
    </citation>
    <scope>NUCLEOTIDE SEQUENCE</scope>
</reference>
<keyword evidence="1" id="KW-0812">Transmembrane</keyword>
<evidence type="ECO:0000256" key="1">
    <source>
        <dbReference type="SAM" id="Phobius"/>
    </source>
</evidence>
<sequence>MLWFEERAAMPQEMASQLKLLLHLPTIGLVVSITLVLVGLFTASTTVLCCVCRSVNPPLDDRLDTTHLAQVVTVRRDLLSHMTRVCFIKSRVIRRPPTESRRGKSRCYLSWIATRTPQKLYITQHNIYSSARYCPAHSGLLQAADQWSTLESWPGIIALSRLSSSPQHCHEGCFRHVTAIGANLFGTYSSLCFTNLTTHTFV</sequence>
<dbReference type="EMBL" id="OA568532">
    <property type="protein sequence ID" value="CAD7201623.1"/>
    <property type="molecule type" value="Genomic_DNA"/>
</dbReference>